<evidence type="ECO:0000256" key="4">
    <source>
        <dbReference type="PROSITE-ProRule" id="PRU00335"/>
    </source>
</evidence>
<dbReference type="InterPro" id="IPR009057">
    <property type="entry name" value="Homeodomain-like_sf"/>
</dbReference>
<keyword evidence="7" id="KW-1185">Reference proteome</keyword>
<keyword evidence="2 4" id="KW-0238">DNA-binding</keyword>
<reference evidence="6" key="1">
    <citation type="submission" date="2022-12" db="EMBL/GenBank/DDBJ databases">
        <authorList>
            <person name="Krivoruchko A.V."/>
            <person name="Elkin A."/>
        </authorList>
    </citation>
    <scope>NUCLEOTIDE SEQUENCE</scope>
    <source>
        <strain evidence="6">IEGM 1388</strain>
    </source>
</reference>
<keyword evidence="3" id="KW-0804">Transcription</keyword>
<sequence>MTATQPAAETGARERTRRAILDAAVAVLAKSPAAPLSEIADRARVGRTTLHRYFPERSDLLTAVGRYGEQSMADAGARADLAAGDGLDAVLRLCQEYFELSDMLTVLFFAAGVDDQDICFSDSTVVDAVERGRRDGSIDRELDAAWIINMMWALLYASVDHVNTGAAGRLKVQSMTLLSLRKAIAAQQ</sequence>
<dbReference type="Pfam" id="PF00440">
    <property type="entry name" value="TetR_N"/>
    <property type="match status" value="1"/>
</dbReference>
<evidence type="ECO:0000256" key="3">
    <source>
        <dbReference type="ARBA" id="ARBA00023163"/>
    </source>
</evidence>
<accession>A0ABT4N0I2</accession>
<dbReference type="RefSeq" id="WP_084835575.1">
    <property type="nucleotide sequence ID" value="NZ_JAPWIE010000006.1"/>
</dbReference>
<gene>
    <name evidence="6" type="ORF">O4213_21420</name>
</gene>
<dbReference type="PROSITE" id="PS50977">
    <property type="entry name" value="HTH_TETR_2"/>
    <property type="match status" value="1"/>
</dbReference>
<dbReference type="EMBL" id="JAPWIE010000006">
    <property type="protein sequence ID" value="MCZ4552564.1"/>
    <property type="molecule type" value="Genomic_DNA"/>
</dbReference>
<organism evidence="6 7">
    <name type="scientific">Gordonia rubripertincta</name>
    <name type="common">Rhodococcus corallinus</name>
    <dbReference type="NCBI Taxonomy" id="36822"/>
    <lineage>
        <taxon>Bacteria</taxon>
        <taxon>Bacillati</taxon>
        <taxon>Actinomycetota</taxon>
        <taxon>Actinomycetes</taxon>
        <taxon>Mycobacteriales</taxon>
        <taxon>Gordoniaceae</taxon>
        <taxon>Gordonia</taxon>
    </lineage>
</organism>
<dbReference type="InterPro" id="IPR050109">
    <property type="entry name" value="HTH-type_TetR-like_transc_reg"/>
</dbReference>
<dbReference type="PANTHER" id="PTHR30055">
    <property type="entry name" value="HTH-TYPE TRANSCRIPTIONAL REGULATOR RUTR"/>
    <property type="match status" value="1"/>
</dbReference>
<evidence type="ECO:0000256" key="1">
    <source>
        <dbReference type="ARBA" id="ARBA00023015"/>
    </source>
</evidence>
<comment type="caution">
    <text evidence="6">The sequence shown here is derived from an EMBL/GenBank/DDBJ whole genome shotgun (WGS) entry which is preliminary data.</text>
</comment>
<proteinExistence type="predicted"/>
<dbReference type="InterPro" id="IPR001647">
    <property type="entry name" value="HTH_TetR"/>
</dbReference>
<protein>
    <submittedName>
        <fullName evidence="6">Helix-turn-helix domain containing protein</fullName>
    </submittedName>
</protein>
<feature type="domain" description="HTH tetR-type" evidence="5">
    <location>
        <begin position="14"/>
        <end position="72"/>
    </location>
</feature>
<dbReference type="Proteomes" id="UP001067235">
    <property type="component" value="Unassembled WGS sequence"/>
</dbReference>
<keyword evidence="1" id="KW-0805">Transcription regulation</keyword>
<dbReference type="SUPFAM" id="SSF46689">
    <property type="entry name" value="Homeodomain-like"/>
    <property type="match status" value="1"/>
</dbReference>
<evidence type="ECO:0000313" key="7">
    <source>
        <dbReference type="Proteomes" id="UP001067235"/>
    </source>
</evidence>
<evidence type="ECO:0000256" key="2">
    <source>
        <dbReference type="ARBA" id="ARBA00023125"/>
    </source>
</evidence>
<dbReference type="Gene3D" id="1.10.357.10">
    <property type="entry name" value="Tetracycline Repressor, domain 2"/>
    <property type="match status" value="1"/>
</dbReference>
<name>A0ABT4N0I2_GORRU</name>
<evidence type="ECO:0000259" key="5">
    <source>
        <dbReference type="PROSITE" id="PS50977"/>
    </source>
</evidence>
<evidence type="ECO:0000313" key="6">
    <source>
        <dbReference type="EMBL" id="MCZ4552564.1"/>
    </source>
</evidence>
<dbReference type="PANTHER" id="PTHR30055:SF234">
    <property type="entry name" value="HTH-TYPE TRANSCRIPTIONAL REGULATOR BETI"/>
    <property type="match status" value="1"/>
</dbReference>
<feature type="DNA-binding region" description="H-T-H motif" evidence="4">
    <location>
        <begin position="35"/>
        <end position="54"/>
    </location>
</feature>